<organism evidence="1 2">
    <name type="scientific">Saccharicrinis carchari</name>
    <dbReference type="NCBI Taxonomy" id="1168039"/>
    <lineage>
        <taxon>Bacteria</taxon>
        <taxon>Pseudomonadati</taxon>
        <taxon>Bacteroidota</taxon>
        <taxon>Bacteroidia</taxon>
        <taxon>Marinilabiliales</taxon>
        <taxon>Marinilabiliaceae</taxon>
        <taxon>Saccharicrinis</taxon>
    </lineage>
</organism>
<sequence length="56" mass="6191">MILIGMKSICFKRWGSSSIDPAKGNSYGVFGIEICQPPDYSGGYAQRTPAEFWSEL</sequence>
<evidence type="ECO:0000313" key="2">
    <source>
        <dbReference type="Proteomes" id="UP000319040"/>
    </source>
</evidence>
<evidence type="ECO:0000313" key="1">
    <source>
        <dbReference type="EMBL" id="SMO81328.1"/>
    </source>
</evidence>
<reference evidence="1 2" key="1">
    <citation type="submission" date="2017-05" db="EMBL/GenBank/DDBJ databases">
        <authorList>
            <person name="Varghese N."/>
            <person name="Submissions S."/>
        </authorList>
    </citation>
    <scope>NUCLEOTIDE SEQUENCE [LARGE SCALE GENOMIC DNA]</scope>
    <source>
        <strain evidence="1 2">DSM 27040</strain>
    </source>
</reference>
<accession>A0A521EBK5</accession>
<protein>
    <submittedName>
        <fullName evidence="1">Uncharacterized protein</fullName>
    </submittedName>
</protein>
<dbReference type="AlphaFoldDB" id="A0A521EBK5"/>
<dbReference type="EMBL" id="FXTB01000008">
    <property type="protein sequence ID" value="SMO81328.1"/>
    <property type="molecule type" value="Genomic_DNA"/>
</dbReference>
<name>A0A521EBK5_SACCC</name>
<keyword evidence="2" id="KW-1185">Reference proteome</keyword>
<gene>
    <name evidence="1" type="ORF">SAMN06265379_108110</name>
</gene>
<dbReference type="Proteomes" id="UP000319040">
    <property type="component" value="Unassembled WGS sequence"/>
</dbReference>
<proteinExistence type="predicted"/>